<evidence type="ECO:0000256" key="1">
    <source>
        <dbReference type="PROSITE-ProRule" id="PRU00169"/>
    </source>
</evidence>
<dbReference type="GO" id="GO:0003677">
    <property type="term" value="F:DNA binding"/>
    <property type="evidence" value="ECO:0007669"/>
    <property type="project" value="UniProtKB-KW"/>
</dbReference>
<feature type="domain" description="HTH LytTR-type" evidence="3">
    <location>
        <begin position="144"/>
        <end position="247"/>
    </location>
</feature>
<accession>A0A916DW22</accession>
<protein>
    <submittedName>
        <fullName evidence="4">LytTR family DNA-binding domain-containing protein</fullName>
    </submittedName>
</protein>
<sequence length="249" mass="29018">MYALIVDDEQMARETISQIIQLYCPQIKTIAEAHSVDTAIAQIKKRKPDLLFLDIRLEGGNGFDVLKRAAMDDLNVIFITAYDEYAIKAFKVSAIDYLLKPIDPDDFITAVEKAHQKVTKESMNSRIDLFLQNMAQQNVDIKKITLNTAENFHVVNIEDIIYCEAYKNYTTFHLKEGKQITISKNLREYEELLPRSNFMRAHQSYLVNFNHVIRYEKGDKNHLITTEHHQIPVATRKKEQVIQFLKQLR</sequence>
<dbReference type="PROSITE" id="PS50110">
    <property type="entry name" value="RESPONSE_REGULATORY"/>
    <property type="match status" value="1"/>
</dbReference>
<keyword evidence="5" id="KW-1185">Reference proteome</keyword>
<dbReference type="SMART" id="SM00850">
    <property type="entry name" value="LytTR"/>
    <property type="match status" value="1"/>
</dbReference>
<dbReference type="InterPro" id="IPR011006">
    <property type="entry name" value="CheY-like_superfamily"/>
</dbReference>
<dbReference type="Proteomes" id="UP001060919">
    <property type="component" value="Chromosome"/>
</dbReference>
<dbReference type="Pfam" id="PF04397">
    <property type="entry name" value="LytTR"/>
    <property type="match status" value="1"/>
</dbReference>
<gene>
    <name evidence="4" type="ORF">AsAng_0057880</name>
</gene>
<dbReference type="InterPro" id="IPR007492">
    <property type="entry name" value="LytTR_DNA-bd_dom"/>
</dbReference>
<evidence type="ECO:0000259" key="3">
    <source>
        <dbReference type="PROSITE" id="PS50930"/>
    </source>
</evidence>
<dbReference type="SMART" id="SM00448">
    <property type="entry name" value="REC"/>
    <property type="match status" value="1"/>
</dbReference>
<dbReference type="GO" id="GO:0000156">
    <property type="term" value="F:phosphorelay response regulator activity"/>
    <property type="evidence" value="ECO:0007669"/>
    <property type="project" value="InterPro"/>
</dbReference>
<dbReference type="Pfam" id="PF00072">
    <property type="entry name" value="Response_reg"/>
    <property type="match status" value="1"/>
</dbReference>
<evidence type="ECO:0000313" key="4">
    <source>
        <dbReference type="EMBL" id="BDS15006.1"/>
    </source>
</evidence>
<dbReference type="InterPro" id="IPR001789">
    <property type="entry name" value="Sig_transdc_resp-reg_receiver"/>
</dbReference>
<dbReference type="EMBL" id="AP026867">
    <property type="protein sequence ID" value="BDS15006.1"/>
    <property type="molecule type" value="Genomic_DNA"/>
</dbReference>
<dbReference type="RefSeq" id="WP_264790198.1">
    <property type="nucleotide sequence ID" value="NZ_AP026867.1"/>
</dbReference>
<dbReference type="PANTHER" id="PTHR37299:SF1">
    <property type="entry name" value="STAGE 0 SPORULATION PROTEIN A HOMOLOG"/>
    <property type="match status" value="1"/>
</dbReference>
<dbReference type="Gene3D" id="3.40.50.2300">
    <property type="match status" value="1"/>
</dbReference>
<name>A0A916DW22_9BACT</name>
<keyword evidence="1" id="KW-0597">Phosphoprotein</keyword>
<dbReference type="PANTHER" id="PTHR37299">
    <property type="entry name" value="TRANSCRIPTIONAL REGULATOR-RELATED"/>
    <property type="match status" value="1"/>
</dbReference>
<keyword evidence="4" id="KW-0238">DNA-binding</keyword>
<feature type="domain" description="Response regulatory" evidence="2">
    <location>
        <begin position="2"/>
        <end position="115"/>
    </location>
</feature>
<dbReference type="KEGG" id="aup:AsAng_0057880"/>
<proteinExistence type="predicted"/>
<dbReference type="Gene3D" id="2.40.50.1020">
    <property type="entry name" value="LytTr DNA-binding domain"/>
    <property type="match status" value="1"/>
</dbReference>
<evidence type="ECO:0000259" key="2">
    <source>
        <dbReference type="PROSITE" id="PS50110"/>
    </source>
</evidence>
<dbReference type="InterPro" id="IPR046947">
    <property type="entry name" value="LytR-like"/>
</dbReference>
<dbReference type="SUPFAM" id="SSF52172">
    <property type="entry name" value="CheY-like"/>
    <property type="match status" value="1"/>
</dbReference>
<feature type="modified residue" description="4-aspartylphosphate" evidence="1">
    <location>
        <position position="54"/>
    </location>
</feature>
<dbReference type="AlphaFoldDB" id="A0A916DW22"/>
<dbReference type="PROSITE" id="PS50930">
    <property type="entry name" value="HTH_LYTTR"/>
    <property type="match status" value="1"/>
</dbReference>
<reference evidence="4" key="1">
    <citation type="submission" date="2022-09" db="EMBL/GenBank/DDBJ databases">
        <title>Aureispira anguillicida sp. nov., isolated from Leptocephalus of Japanese eel Anguilla japonica.</title>
        <authorList>
            <person name="Yuasa K."/>
            <person name="Mekata T."/>
            <person name="Ikunari K."/>
        </authorList>
    </citation>
    <scope>NUCLEOTIDE SEQUENCE</scope>
    <source>
        <strain evidence="4">EL160426</strain>
    </source>
</reference>
<organism evidence="4 5">
    <name type="scientific">Aureispira anguillae</name>
    <dbReference type="NCBI Taxonomy" id="2864201"/>
    <lineage>
        <taxon>Bacteria</taxon>
        <taxon>Pseudomonadati</taxon>
        <taxon>Bacteroidota</taxon>
        <taxon>Saprospiria</taxon>
        <taxon>Saprospirales</taxon>
        <taxon>Saprospiraceae</taxon>
        <taxon>Aureispira</taxon>
    </lineage>
</organism>
<evidence type="ECO:0000313" key="5">
    <source>
        <dbReference type="Proteomes" id="UP001060919"/>
    </source>
</evidence>